<dbReference type="InterPro" id="IPR036361">
    <property type="entry name" value="SAP_dom_sf"/>
</dbReference>
<name>A0A6C0E4U0_9ZZZZ</name>
<organism evidence="2">
    <name type="scientific">viral metagenome</name>
    <dbReference type="NCBI Taxonomy" id="1070528"/>
    <lineage>
        <taxon>unclassified sequences</taxon>
        <taxon>metagenomes</taxon>
        <taxon>organismal metagenomes</taxon>
    </lineage>
</organism>
<evidence type="ECO:0000313" key="2">
    <source>
        <dbReference type="EMBL" id="QHT23742.1"/>
    </source>
</evidence>
<evidence type="ECO:0000259" key="1">
    <source>
        <dbReference type="PROSITE" id="PS50800"/>
    </source>
</evidence>
<dbReference type="EMBL" id="MN739735">
    <property type="protein sequence ID" value="QHT23742.1"/>
    <property type="molecule type" value="Genomic_DNA"/>
</dbReference>
<protein>
    <recommendedName>
        <fullName evidence="1">SAP domain-containing protein</fullName>
    </recommendedName>
</protein>
<proteinExistence type="predicted"/>
<dbReference type="AlphaFoldDB" id="A0A6C0E4U0"/>
<sequence length="337" mass="39217">MNAYMESISDKYEHLVVCRPSKSHDDSYLPDVSNYLQLLTTKVNISNLKLYLKHYSLKTTGKKDDLLKRIFLFLYLSSHAISMQKLFRGYLQRYFNRLHGPAYMKRSLCVNDTDFFTLDPLNEIDKHQFISFKDKDNFVYGFDICSLYKLLTSTTGKAINPYNRNKISGIVLVRIKQIIRLGKIFNVNVNVKIEEDIVDKNKSIQFKALDIFQKIDALGNYSDPRWFLSLNHAQLTKFVRELVDIYNYRANLTQETKQKIYPLHGDIFDGFDMNHIIGLEIDKTRDYILNLIERFIVCGIDNDSKSLGAYYVLASLTLVNSAAAEAIPWLYQSVLYI</sequence>
<reference evidence="2" key="1">
    <citation type="journal article" date="2020" name="Nature">
        <title>Giant virus diversity and host interactions through global metagenomics.</title>
        <authorList>
            <person name="Schulz F."/>
            <person name="Roux S."/>
            <person name="Paez-Espino D."/>
            <person name="Jungbluth S."/>
            <person name="Walsh D.A."/>
            <person name="Denef V.J."/>
            <person name="McMahon K.D."/>
            <person name="Konstantinidis K.T."/>
            <person name="Eloe-Fadrosh E.A."/>
            <person name="Kyrpides N.C."/>
            <person name="Woyke T."/>
        </authorList>
    </citation>
    <scope>NUCLEOTIDE SEQUENCE</scope>
    <source>
        <strain evidence="2">GVMAG-M-3300023179-132</strain>
    </source>
</reference>
<dbReference type="PROSITE" id="PS50096">
    <property type="entry name" value="IQ"/>
    <property type="match status" value="1"/>
</dbReference>
<dbReference type="PROSITE" id="PS50800">
    <property type="entry name" value="SAP"/>
    <property type="match status" value="1"/>
</dbReference>
<accession>A0A6C0E4U0</accession>
<dbReference type="InterPro" id="IPR003034">
    <property type="entry name" value="SAP_dom"/>
</dbReference>
<feature type="domain" description="SAP" evidence="1">
    <location>
        <begin position="40"/>
        <end position="74"/>
    </location>
</feature>
<dbReference type="SUPFAM" id="SSF68906">
    <property type="entry name" value="SAP domain"/>
    <property type="match status" value="1"/>
</dbReference>